<sequence length="48" mass="5019">MAYKILGLGALTALLACQPAPPGYGVDPQKLPSERVASPSDGFYHSDD</sequence>
<proteinExistence type="predicted"/>
<dbReference type="PROSITE" id="PS51257">
    <property type="entry name" value="PROKAR_LIPOPROTEIN"/>
    <property type="match status" value="1"/>
</dbReference>
<gene>
    <name evidence="2" type="ORF">SAMN04488011_10759</name>
</gene>
<name>A0A1H8K1T7_9RHOB</name>
<dbReference type="AlphaFoldDB" id="A0A1H8K1T7"/>
<reference evidence="3" key="1">
    <citation type="submission" date="2016-10" db="EMBL/GenBank/DDBJ databases">
        <authorList>
            <person name="Varghese N."/>
            <person name="Submissions S."/>
        </authorList>
    </citation>
    <scope>NUCLEOTIDE SEQUENCE [LARGE SCALE GENOMIC DNA]</scope>
    <source>
        <strain evidence="3">DSM 26893</strain>
    </source>
</reference>
<dbReference type="EMBL" id="FOCM01000007">
    <property type="protein sequence ID" value="SEN86933.1"/>
    <property type="molecule type" value="Genomic_DNA"/>
</dbReference>
<protein>
    <recommendedName>
        <fullName evidence="4">Lipoprotein-attachment site-containing protein</fullName>
    </recommendedName>
</protein>
<evidence type="ECO:0000313" key="2">
    <source>
        <dbReference type="EMBL" id="SEN86933.1"/>
    </source>
</evidence>
<evidence type="ECO:0008006" key="4">
    <source>
        <dbReference type="Google" id="ProtNLM"/>
    </source>
</evidence>
<evidence type="ECO:0000313" key="3">
    <source>
        <dbReference type="Proteomes" id="UP000199372"/>
    </source>
</evidence>
<evidence type="ECO:0000256" key="1">
    <source>
        <dbReference type="SAM" id="MobiDB-lite"/>
    </source>
</evidence>
<dbReference type="RefSeq" id="WP_175481754.1">
    <property type="nucleotide sequence ID" value="NZ_FOCM01000007.1"/>
</dbReference>
<feature type="region of interest" description="Disordered" evidence="1">
    <location>
        <begin position="24"/>
        <end position="48"/>
    </location>
</feature>
<organism evidence="2 3">
    <name type="scientific">Palleronia pelagia</name>
    <dbReference type="NCBI Taxonomy" id="387096"/>
    <lineage>
        <taxon>Bacteria</taxon>
        <taxon>Pseudomonadati</taxon>
        <taxon>Pseudomonadota</taxon>
        <taxon>Alphaproteobacteria</taxon>
        <taxon>Rhodobacterales</taxon>
        <taxon>Roseobacteraceae</taxon>
        <taxon>Palleronia</taxon>
    </lineage>
</organism>
<keyword evidence="3" id="KW-1185">Reference proteome</keyword>
<accession>A0A1H8K1T7</accession>
<dbReference type="Proteomes" id="UP000199372">
    <property type="component" value="Unassembled WGS sequence"/>
</dbReference>